<evidence type="ECO:0000313" key="8">
    <source>
        <dbReference type="Proteomes" id="UP000596660"/>
    </source>
</evidence>
<dbReference type="PANTHER" id="PTHR22893:SF112">
    <property type="entry name" value="12-OXOPHYTODIENOATE REDUCTASE 3"/>
    <property type="match status" value="1"/>
</dbReference>
<feature type="domain" description="NADH:flavin oxidoreductase/NADH oxidase N-terminal" evidence="6">
    <location>
        <begin position="21"/>
        <end position="56"/>
    </location>
</feature>
<dbReference type="GeneID" id="110720858"/>
<reference evidence="7" key="1">
    <citation type="journal article" date="2017" name="Nature">
        <title>The genome of Chenopodium quinoa.</title>
        <authorList>
            <person name="Jarvis D.E."/>
            <person name="Ho Y.S."/>
            <person name="Lightfoot D.J."/>
            <person name="Schmoeckel S.M."/>
            <person name="Li B."/>
            <person name="Borm T.J.A."/>
            <person name="Ohyanagi H."/>
            <person name="Mineta K."/>
            <person name="Michell C.T."/>
            <person name="Saber N."/>
            <person name="Kharbatia N.M."/>
            <person name="Rupper R.R."/>
            <person name="Sharp A.R."/>
            <person name="Dally N."/>
            <person name="Boughton B.A."/>
            <person name="Woo Y.H."/>
            <person name="Gao G."/>
            <person name="Schijlen E.G.W.M."/>
            <person name="Guo X."/>
            <person name="Momin A.A."/>
            <person name="Negrao S."/>
            <person name="Al-Babili S."/>
            <person name="Gehring C."/>
            <person name="Roessner U."/>
            <person name="Jung C."/>
            <person name="Murphy K."/>
            <person name="Arold S.T."/>
            <person name="Gojobori T."/>
            <person name="van der Linden C.G."/>
            <person name="van Loo E.N."/>
            <person name="Jellen E.N."/>
            <person name="Maughan P.J."/>
            <person name="Tester M."/>
        </authorList>
    </citation>
    <scope>NUCLEOTIDE SEQUENCE [LARGE SCALE GENOMIC DNA]</scope>
    <source>
        <strain evidence="7">cv. PI 614886</strain>
    </source>
</reference>
<organism evidence="7 8">
    <name type="scientific">Chenopodium quinoa</name>
    <name type="common">Quinoa</name>
    <dbReference type="NCBI Taxonomy" id="63459"/>
    <lineage>
        <taxon>Eukaryota</taxon>
        <taxon>Viridiplantae</taxon>
        <taxon>Streptophyta</taxon>
        <taxon>Embryophyta</taxon>
        <taxon>Tracheophyta</taxon>
        <taxon>Spermatophyta</taxon>
        <taxon>Magnoliopsida</taxon>
        <taxon>eudicotyledons</taxon>
        <taxon>Gunneridae</taxon>
        <taxon>Pentapetalae</taxon>
        <taxon>Caryophyllales</taxon>
        <taxon>Chenopodiaceae</taxon>
        <taxon>Chenopodioideae</taxon>
        <taxon>Atripliceae</taxon>
        <taxon>Chenopodium</taxon>
    </lineage>
</organism>
<dbReference type="SMR" id="A0A803LXW4"/>
<dbReference type="KEGG" id="cqi:110720858"/>
<gene>
    <name evidence="7" type="primary">LOC110720858</name>
</gene>
<evidence type="ECO:0000256" key="4">
    <source>
        <dbReference type="ARBA" id="ARBA00022643"/>
    </source>
</evidence>
<dbReference type="AlphaFoldDB" id="A0A803LXW4"/>
<keyword evidence="4" id="KW-0288">FMN</keyword>
<dbReference type="RefSeq" id="XP_021755629.1">
    <property type="nucleotide sequence ID" value="XM_021899937.1"/>
</dbReference>
<dbReference type="Pfam" id="PF00724">
    <property type="entry name" value="Oxidored_FMN"/>
    <property type="match status" value="2"/>
</dbReference>
<reference evidence="7" key="2">
    <citation type="submission" date="2021-03" db="UniProtKB">
        <authorList>
            <consortium name="EnsemblPlants"/>
        </authorList>
    </citation>
    <scope>IDENTIFICATION</scope>
</reference>
<keyword evidence="5" id="KW-0521">NADP</keyword>
<protein>
    <recommendedName>
        <fullName evidence="6">NADH:flavin oxidoreductase/NADH oxidase N-terminal domain-containing protein</fullName>
    </recommendedName>
</protein>
<dbReference type="InterPro" id="IPR013785">
    <property type="entry name" value="Aldolase_TIM"/>
</dbReference>
<dbReference type="GO" id="GO:0010181">
    <property type="term" value="F:FMN binding"/>
    <property type="evidence" value="ECO:0007669"/>
    <property type="project" value="InterPro"/>
</dbReference>
<feature type="domain" description="NADH:flavin oxidoreductase/NADH oxidase N-terminal" evidence="6">
    <location>
        <begin position="67"/>
        <end position="257"/>
    </location>
</feature>
<proteinExistence type="inferred from homology"/>
<dbReference type="SUPFAM" id="SSF51395">
    <property type="entry name" value="FMN-linked oxidoreductases"/>
    <property type="match status" value="1"/>
</dbReference>
<dbReference type="GO" id="GO:0005777">
    <property type="term" value="C:peroxisome"/>
    <property type="evidence" value="ECO:0007669"/>
    <property type="project" value="TreeGrafter"/>
</dbReference>
<evidence type="ECO:0000256" key="1">
    <source>
        <dbReference type="ARBA" id="ARBA00001917"/>
    </source>
</evidence>
<dbReference type="GO" id="GO:0009695">
    <property type="term" value="P:jasmonic acid biosynthetic process"/>
    <property type="evidence" value="ECO:0007669"/>
    <property type="project" value="TreeGrafter"/>
</dbReference>
<evidence type="ECO:0000259" key="6">
    <source>
        <dbReference type="Pfam" id="PF00724"/>
    </source>
</evidence>
<comment type="similarity">
    <text evidence="2">Belongs to the NADH:flavin oxidoreductase/NADH oxidase family.</text>
</comment>
<dbReference type="PANTHER" id="PTHR22893">
    <property type="entry name" value="NADH OXIDOREDUCTASE-RELATED"/>
    <property type="match status" value="1"/>
</dbReference>
<dbReference type="Gene3D" id="3.20.20.70">
    <property type="entry name" value="Aldolase class I"/>
    <property type="match status" value="2"/>
</dbReference>
<dbReference type="InterPro" id="IPR001155">
    <property type="entry name" value="OxRdtase_FMN_N"/>
</dbReference>
<evidence type="ECO:0000256" key="3">
    <source>
        <dbReference type="ARBA" id="ARBA00022630"/>
    </source>
</evidence>
<name>A0A803LXW4_CHEQI</name>
<keyword evidence="3" id="KW-0285">Flavoprotein</keyword>
<comment type="cofactor">
    <cofactor evidence="1">
        <name>FMN</name>
        <dbReference type="ChEBI" id="CHEBI:58210"/>
    </cofactor>
</comment>
<dbReference type="InterPro" id="IPR045247">
    <property type="entry name" value="Oye-like"/>
</dbReference>
<sequence>MVDVKGHAWFWPLNKFVPPHCPGIYTNQQVESWKKAVDSVHSKGAIIFCQLWHVGQVFNQGKWSPEHYRQATLNAIRAGFDGVEIHAADGYLIDQFMNIALNDQPEKPNKSSLKGITKFLMQVIQAVVGTIGADKLGVRISPSIDRFEATDFNSLDLGLAVIEGLNKLQFDLGSKLAYLHTTRSRLALGVAEEKAEGDARISKKLRDAFEGTFMSSGGYTKDQGMKAVAQGEADLVAYGRSFLSNPDLVHRFKVNAPMNDYVRATFYSQDPILGYTDYPFMGKEAIKGY</sequence>
<accession>A0A803LXW4</accession>
<evidence type="ECO:0000256" key="5">
    <source>
        <dbReference type="ARBA" id="ARBA00022857"/>
    </source>
</evidence>
<dbReference type="OrthoDB" id="1663137at2759"/>
<dbReference type="EnsemblPlants" id="AUR62020315-RA">
    <property type="protein sequence ID" value="AUR62020315-RA:cds"/>
    <property type="gene ID" value="AUR62020315"/>
</dbReference>
<dbReference type="Gramene" id="AUR62020315-RA">
    <property type="protein sequence ID" value="AUR62020315-RA:cds"/>
    <property type="gene ID" value="AUR62020315"/>
</dbReference>
<evidence type="ECO:0000256" key="2">
    <source>
        <dbReference type="ARBA" id="ARBA00005979"/>
    </source>
</evidence>
<dbReference type="GO" id="GO:0016629">
    <property type="term" value="F:12-oxophytodienoate reductase activity"/>
    <property type="evidence" value="ECO:0007669"/>
    <property type="project" value="TreeGrafter"/>
</dbReference>
<dbReference type="GO" id="GO:0031408">
    <property type="term" value="P:oxylipin biosynthetic process"/>
    <property type="evidence" value="ECO:0007669"/>
    <property type="project" value="TreeGrafter"/>
</dbReference>
<evidence type="ECO:0000313" key="7">
    <source>
        <dbReference type="EnsemblPlants" id="AUR62020315-RA:cds"/>
    </source>
</evidence>
<keyword evidence="8" id="KW-1185">Reference proteome</keyword>
<dbReference type="Proteomes" id="UP000596660">
    <property type="component" value="Unplaced"/>
</dbReference>